<feature type="signal peptide" evidence="1">
    <location>
        <begin position="1"/>
        <end position="20"/>
    </location>
</feature>
<keyword evidence="1" id="KW-0732">Signal</keyword>
<dbReference type="Proteomes" id="UP001144396">
    <property type="component" value="Unassembled WGS sequence"/>
</dbReference>
<evidence type="ECO:0000313" key="3">
    <source>
        <dbReference type="Proteomes" id="UP001144396"/>
    </source>
</evidence>
<dbReference type="EMBL" id="BSDP01000001">
    <property type="protein sequence ID" value="GLI26086.1"/>
    <property type="molecule type" value="Genomic_DNA"/>
</dbReference>
<comment type="caution">
    <text evidence="2">The sequence shown here is derived from an EMBL/GenBank/DDBJ whole genome shotgun (WGS) entry which is preliminary data.</text>
</comment>
<protein>
    <recommendedName>
        <fullName evidence="4">Hemagglutinin</fullName>
    </recommendedName>
</protein>
<feature type="chain" id="PRO_5040872247" description="Hemagglutinin" evidence="1">
    <location>
        <begin position="21"/>
        <end position="674"/>
    </location>
</feature>
<evidence type="ECO:0000256" key="1">
    <source>
        <dbReference type="SAM" id="SignalP"/>
    </source>
</evidence>
<name>A0A9W6FN36_9MICO</name>
<proteinExistence type="predicted"/>
<evidence type="ECO:0000313" key="2">
    <source>
        <dbReference type="EMBL" id="GLI26086.1"/>
    </source>
</evidence>
<accession>A0A9W6FN36</accession>
<gene>
    <name evidence="2" type="ORF">ARHIZOSPH14_03280</name>
</gene>
<organism evidence="2 3">
    <name type="scientific">Agromyces rhizosphaerae</name>
    <dbReference type="NCBI Taxonomy" id="88374"/>
    <lineage>
        <taxon>Bacteria</taxon>
        <taxon>Bacillati</taxon>
        <taxon>Actinomycetota</taxon>
        <taxon>Actinomycetes</taxon>
        <taxon>Micrococcales</taxon>
        <taxon>Microbacteriaceae</taxon>
        <taxon>Agromyces</taxon>
    </lineage>
</organism>
<keyword evidence="3" id="KW-1185">Reference proteome</keyword>
<sequence length="674" mass="71097">MLSLALVASAAVLGATRADAADASDFDAGYIVSDAVFYDAYSMDAAAVQRFLEARVPTCRATTGPACLKDYRTATPTRAAEAGRCDQYLGKSSETAAQIIVRVGRVCGVSPKALIVLLEKEQSLVTATAPSSRQYRSATGYGCPDTADCDSTYYGFFNQVYAAALQFKRYAAAPSGRAYVAGRDNAILYHPNTACGTKSVYIRNQATAGLYLYTPYTPNRAALANLYGAGDSCSSYGNRNFWRIFSDWFGSPTGGGSPRGELTTARTGYHAIRVAGWATDIDTPDPIRVHVYVDGKGRASVAADDEEPGSTRSRGFSVVVGDLDPGDHRVCVWAIDVGVGKNVRLGCRTLTVKTGSPGGYVDEITGVPGAIEFRGWAIDPDTPDPIRVHVYVDGKGRASLLANETKPGFDDAKPGYGDDHAFSGRIEDLGPGTHRVCFYAIDVGPGSTRKFACRDVLMPSGSPVGEITSSGAPGIGVIEVEGWTVDPDTVDPIRVHLYVDGKGAASVLADEEVDGSLLPSGYGTAHGFSATLEGYAPGVHRVCAYGIDVGEGRNRKFGCVDVEMPTGSPKGVIDEMAPTGESGELMVRGWALDPDTVDPIRVHLYVDGSGAASIEAGLEKTGLSEVYPGMGDFHGFQTVLTGLTPGDHRICVYAIDKVDPGSNTLLGCRTKTVP</sequence>
<evidence type="ECO:0008006" key="4">
    <source>
        <dbReference type="Google" id="ProtNLM"/>
    </source>
</evidence>
<dbReference type="AlphaFoldDB" id="A0A9W6FN36"/>
<reference evidence="2" key="1">
    <citation type="submission" date="2022-12" db="EMBL/GenBank/DDBJ databases">
        <title>Reference genome sequencing for broad-spectrum identification of bacterial and archaeal isolates by mass spectrometry.</title>
        <authorList>
            <person name="Sekiguchi Y."/>
            <person name="Tourlousse D.M."/>
        </authorList>
    </citation>
    <scope>NUCLEOTIDE SEQUENCE</scope>
    <source>
        <strain evidence="2">14</strain>
    </source>
</reference>